<keyword evidence="14" id="KW-1185">Reference proteome</keyword>
<dbReference type="AlphaFoldDB" id="A0A1I7S9C5"/>
<dbReference type="Gene3D" id="1.50.40.10">
    <property type="entry name" value="Mitochondrial carrier domain"/>
    <property type="match status" value="1"/>
</dbReference>
<evidence type="ECO:0000256" key="10">
    <source>
        <dbReference type="RuleBase" id="RU000488"/>
    </source>
</evidence>
<dbReference type="Proteomes" id="UP000095284">
    <property type="component" value="Unplaced"/>
</dbReference>
<dbReference type="PANTHER" id="PTHR10780">
    <property type="entry name" value="MITOCHONDRIAL CARRIER HOMOLOG"/>
    <property type="match status" value="1"/>
</dbReference>
<keyword evidence="7" id="KW-0496">Mitochondrion</keyword>
<evidence type="ECO:0000256" key="8">
    <source>
        <dbReference type="ARBA" id="ARBA00023136"/>
    </source>
</evidence>
<dbReference type="PANTHER" id="PTHR10780:SF18">
    <property type="entry name" value="LD43650P"/>
    <property type="match status" value="1"/>
</dbReference>
<feature type="repeat" description="Solcar" evidence="9">
    <location>
        <begin position="151"/>
        <end position="233"/>
    </location>
</feature>
<accession>A0A1I7S9C5</accession>
<dbReference type="GO" id="GO:0005741">
    <property type="term" value="C:mitochondrial outer membrane"/>
    <property type="evidence" value="ECO:0007669"/>
    <property type="project" value="UniProtKB-SubCell"/>
</dbReference>
<organism evidence="13 15">
    <name type="scientific">Bursaphelenchus xylophilus</name>
    <name type="common">Pinewood nematode worm</name>
    <name type="synonym">Aphelenchoides xylophilus</name>
    <dbReference type="NCBI Taxonomy" id="6326"/>
    <lineage>
        <taxon>Eukaryota</taxon>
        <taxon>Metazoa</taxon>
        <taxon>Ecdysozoa</taxon>
        <taxon>Nematoda</taxon>
        <taxon>Chromadorea</taxon>
        <taxon>Rhabditida</taxon>
        <taxon>Tylenchina</taxon>
        <taxon>Tylenchomorpha</taxon>
        <taxon>Aphelenchoidea</taxon>
        <taxon>Aphelenchoididae</taxon>
        <taxon>Bursaphelenchus</taxon>
    </lineage>
</organism>
<evidence type="ECO:0000313" key="15">
    <source>
        <dbReference type="WBParaSite" id="BXY_0962100.1"/>
    </source>
</evidence>
<comment type="subcellular location">
    <subcellularLocation>
        <location evidence="1">Mitochondrion outer membrane</location>
        <topology evidence="1">Multi-pass membrane protein</topology>
    </subcellularLocation>
</comment>
<dbReference type="eggNOG" id="KOG2745">
    <property type="taxonomic scope" value="Eukaryota"/>
</dbReference>
<dbReference type="Proteomes" id="UP000659654">
    <property type="component" value="Unassembled WGS sequence"/>
</dbReference>
<evidence type="ECO:0000256" key="5">
    <source>
        <dbReference type="ARBA" id="ARBA00022787"/>
    </source>
</evidence>
<evidence type="ECO:0000256" key="2">
    <source>
        <dbReference type="ARBA" id="ARBA00006375"/>
    </source>
</evidence>
<dbReference type="Proteomes" id="UP000582659">
    <property type="component" value="Unassembled WGS sequence"/>
</dbReference>
<keyword evidence="4" id="KW-0677">Repeat</keyword>
<dbReference type="OrthoDB" id="10253709at2759"/>
<protein>
    <submittedName>
        <fullName evidence="11">(pine wood nematode) hypothetical protein</fullName>
    </submittedName>
</protein>
<evidence type="ECO:0000256" key="7">
    <source>
        <dbReference type="ARBA" id="ARBA00023128"/>
    </source>
</evidence>
<evidence type="ECO:0000256" key="9">
    <source>
        <dbReference type="PROSITE-ProRule" id="PRU00282"/>
    </source>
</evidence>
<sequence>MATVELKKTPTEPTDQDTDDVKYAKSLGSKALVGVATYPLTFAKTLFQLGYEPYPLSTGRVFIAFGREAYFLPNALKYIRNIYVEHGALALWRGAEAGFVGTLVGGTASYVFEKYIDEYYPEIGGKNDNVKKAEEELDDYESFQVHFRTAIRQTLTHTVGLIAQRPLTVLMVREIAQHIGGESKYPNFFTGILRVGEEEGPGGLFSGLIPALITDFILVWGVNTLSYAAERLLLHAERNNKDDKQAVDTIRNLRKVTNVLVPFVVSGWSYPFAVCSTVMSVTGSNLVVSLLPYAPLHGHWTDAYHYLKPHGLQRGARLFLREQKGAVSVGADHQLYASNKFFI</sequence>
<keyword evidence="3 9" id="KW-0812">Transmembrane</keyword>
<name>A0A1I7S9C5_BURXY</name>
<evidence type="ECO:0000256" key="3">
    <source>
        <dbReference type="ARBA" id="ARBA00022692"/>
    </source>
</evidence>
<reference evidence="12" key="2">
    <citation type="submission" date="2020-08" db="EMBL/GenBank/DDBJ databases">
        <authorList>
            <person name="Kikuchi T."/>
        </authorList>
    </citation>
    <scope>NUCLEOTIDE SEQUENCE</scope>
    <source>
        <strain evidence="11">Ka4C1</strain>
    </source>
</reference>
<keyword evidence="6" id="KW-1133">Transmembrane helix</keyword>
<keyword evidence="5" id="KW-1000">Mitochondrion outer membrane</keyword>
<proteinExistence type="inferred from homology"/>
<keyword evidence="10" id="KW-0813">Transport</keyword>
<dbReference type="EMBL" id="CAJFCV020000002">
    <property type="protein sequence ID" value="CAG9100519.1"/>
    <property type="molecule type" value="Genomic_DNA"/>
</dbReference>
<evidence type="ECO:0000256" key="4">
    <source>
        <dbReference type="ARBA" id="ARBA00022737"/>
    </source>
</evidence>
<reference evidence="15" key="1">
    <citation type="submission" date="2016-11" db="UniProtKB">
        <authorList>
            <consortium name="WormBaseParasite"/>
        </authorList>
    </citation>
    <scope>IDENTIFICATION</scope>
</reference>
<evidence type="ECO:0000256" key="1">
    <source>
        <dbReference type="ARBA" id="ARBA00004374"/>
    </source>
</evidence>
<dbReference type="EMBL" id="CAJFDI010000002">
    <property type="protein sequence ID" value="CAD5217158.1"/>
    <property type="molecule type" value="Genomic_DNA"/>
</dbReference>
<dbReference type="Pfam" id="PF00153">
    <property type="entry name" value="Mito_carr"/>
    <property type="match status" value="1"/>
</dbReference>
<dbReference type="PROSITE" id="PS50920">
    <property type="entry name" value="SOLCAR"/>
    <property type="match status" value="1"/>
</dbReference>
<evidence type="ECO:0000313" key="13">
    <source>
        <dbReference type="Proteomes" id="UP000095284"/>
    </source>
</evidence>
<dbReference type="SUPFAM" id="SSF103506">
    <property type="entry name" value="Mitochondrial carrier"/>
    <property type="match status" value="1"/>
</dbReference>
<dbReference type="InterPro" id="IPR018108">
    <property type="entry name" value="MCP_transmembrane"/>
</dbReference>
<evidence type="ECO:0000256" key="6">
    <source>
        <dbReference type="ARBA" id="ARBA00022989"/>
    </source>
</evidence>
<evidence type="ECO:0000313" key="12">
    <source>
        <dbReference type="EMBL" id="CAG9100519.1"/>
    </source>
</evidence>
<comment type="similarity">
    <text evidence="2 10">Belongs to the mitochondrial carrier (TC 2.A.29) family.</text>
</comment>
<gene>
    <name evidence="11" type="ORF">BXYJ_LOCUS4895</name>
</gene>
<dbReference type="WBParaSite" id="BXY_0962100.1">
    <property type="protein sequence ID" value="BXY_0962100.1"/>
    <property type="gene ID" value="BXY_0962100"/>
</dbReference>
<evidence type="ECO:0000313" key="11">
    <source>
        <dbReference type="EMBL" id="CAD5217158.1"/>
    </source>
</evidence>
<evidence type="ECO:0000313" key="14">
    <source>
        <dbReference type="Proteomes" id="UP000659654"/>
    </source>
</evidence>
<dbReference type="InterPro" id="IPR023395">
    <property type="entry name" value="MCP_dom_sf"/>
</dbReference>
<keyword evidence="8 9" id="KW-0472">Membrane</keyword>